<evidence type="ECO:0000256" key="1">
    <source>
        <dbReference type="SAM" id="SignalP"/>
    </source>
</evidence>
<reference evidence="2" key="1">
    <citation type="journal article" date="2023" name="Mol. Phylogenet. Evol.">
        <title>Genome-scale phylogeny and comparative genomics of the fungal order Sordariales.</title>
        <authorList>
            <person name="Hensen N."/>
            <person name="Bonometti L."/>
            <person name="Westerberg I."/>
            <person name="Brannstrom I.O."/>
            <person name="Guillou S."/>
            <person name="Cros-Aarteil S."/>
            <person name="Calhoun S."/>
            <person name="Haridas S."/>
            <person name="Kuo A."/>
            <person name="Mondo S."/>
            <person name="Pangilinan J."/>
            <person name="Riley R."/>
            <person name="LaButti K."/>
            <person name="Andreopoulos B."/>
            <person name="Lipzen A."/>
            <person name="Chen C."/>
            <person name="Yan M."/>
            <person name="Daum C."/>
            <person name="Ng V."/>
            <person name="Clum A."/>
            <person name="Steindorff A."/>
            <person name="Ohm R.A."/>
            <person name="Martin F."/>
            <person name="Silar P."/>
            <person name="Natvig D.O."/>
            <person name="Lalanne C."/>
            <person name="Gautier V."/>
            <person name="Ament-Velasquez S.L."/>
            <person name="Kruys A."/>
            <person name="Hutchinson M.I."/>
            <person name="Powell A.J."/>
            <person name="Barry K."/>
            <person name="Miller A.N."/>
            <person name="Grigoriev I.V."/>
            <person name="Debuchy R."/>
            <person name="Gladieux P."/>
            <person name="Hiltunen Thoren M."/>
            <person name="Johannesson H."/>
        </authorList>
    </citation>
    <scope>NUCLEOTIDE SEQUENCE</scope>
    <source>
        <strain evidence="2">CBS 731.68</strain>
    </source>
</reference>
<proteinExistence type="predicted"/>
<comment type="caution">
    <text evidence="2">The sequence shown here is derived from an EMBL/GenBank/DDBJ whole genome shotgun (WGS) entry which is preliminary data.</text>
</comment>
<keyword evidence="3" id="KW-1185">Reference proteome</keyword>
<evidence type="ECO:0000313" key="2">
    <source>
        <dbReference type="EMBL" id="KAK4123568.1"/>
    </source>
</evidence>
<evidence type="ECO:0008006" key="4">
    <source>
        <dbReference type="Google" id="ProtNLM"/>
    </source>
</evidence>
<protein>
    <recommendedName>
        <fullName evidence="4">Secreted protein</fullName>
    </recommendedName>
</protein>
<feature type="chain" id="PRO_5043040635" description="Secreted protein" evidence="1">
    <location>
        <begin position="25"/>
        <end position="83"/>
    </location>
</feature>
<sequence length="83" mass="9001">MAFPGFPRIRFSLLMTWTLSSVLGSALRSFPVAGSGTGIGCSNVRTEYRERGIASNISYRMYGSVQEKSCVVLGKVPILLPDV</sequence>
<name>A0AAN6TZD1_9PEZI</name>
<organism evidence="2 3">
    <name type="scientific">Parathielavia appendiculata</name>
    <dbReference type="NCBI Taxonomy" id="2587402"/>
    <lineage>
        <taxon>Eukaryota</taxon>
        <taxon>Fungi</taxon>
        <taxon>Dikarya</taxon>
        <taxon>Ascomycota</taxon>
        <taxon>Pezizomycotina</taxon>
        <taxon>Sordariomycetes</taxon>
        <taxon>Sordariomycetidae</taxon>
        <taxon>Sordariales</taxon>
        <taxon>Chaetomiaceae</taxon>
        <taxon>Parathielavia</taxon>
    </lineage>
</organism>
<gene>
    <name evidence="2" type="ORF">N657DRAFT_645151</name>
</gene>
<reference evidence="2" key="2">
    <citation type="submission" date="2023-05" db="EMBL/GenBank/DDBJ databases">
        <authorList>
            <consortium name="Lawrence Berkeley National Laboratory"/>
            <person name="Steindorff A."/>
            <person name="Hensen N."/>
            <person name="Bonometti L."/>
            <person name="Westerberg I."/>
            <person name="Brannstrom I.O."/>
            <person name="Guillou S."/>
            <person name="Cros-Aarteil S."/>
            <person name="Calhoun S."/>
            <person name="Haridas S."/>
            <person name="Kuo A."/>
            <person name="Mondo S."/>
            <person name="Pangilinan J."/>
            <person name="Riley R."/>
            <person name="Labutti K."/>
            <person name="Andreopoulos B."/>
            <person name="Lipzen A."/>
            <person name="Chen C."/>
            <person name="Yanf M."/>
            <person name="Daum C."/>
            <person name="Ng V."/>
            <person name="Clum A."/>
            <person name="Ohm R."/>
            <person name="Martin F."/>
            <person name="Silar P."/>
            <person name="Natvig D."/>
            <person name="Lalanne C."/>
            <person name="Gautier V."/>
            <person name="Ament-Velasquez S.L."/>
            <person name="Kruys A."/>
            <person name="Hutchinson M.I."/>
            <person name="Powell A.J."/>
            <person name="Barry K."/>
            <person name="Miller A.N."/>
            <person name="Grigoriev I.V."/>
            <person name="Debuchy R."/>
            <person name="Gladieux P."/>
            <person name="Thoren M.H."/>
            <person name="Johannesson H."/>
        </authorList>
    </citation>
    <scope>NUCLEOTIDE SEQUENCE</scope>
    <source>
        <strain evidence="2">CBS 731.68</strain>
    </source>
</reference>
<dbReference type="GeneID" id="87829662"/>
<dbReference type="Proteomes" id="UP001302602">
    <property type="component" value="Unassembled WGS sequence"/>
</dbReference>
<evidence type="ECO:0000313" key="3">
    <source>
        <dbReference type="Proteomes" id="UP001302602"/>
    </source>
</evidence>
<keyword evidence="1" id="KW-0732">Signal</keyword>
<feature type="non-terminal residue" evidence="2">
    <location>
        <position position="83"/>
    </location>
</feature>
<dbReference type="RefSeq" id="XP_062647339.1">
    <property type="nucleotide sequence ID" value="XM_062792893.1"/>
</dbReference>
<dbReference type="AlphaFoldDB" id="A0AAN6TZD1"/>
<dbReference type="EMBL" id="MU853228">
    <property type="protein sequence ID" value="KAK4123568.1"/>
    <property type="molecule type" value="Genomic_DNA"/>
</dbReference>
<accession>A0AAN6TZD1</accession>
<feature type="signal peptide" evidence="1">
    <location>
        <begin position="1"/>
        <end position="24"/>
    </location>
</feature>